<dbReference type="SUPFAM" id="SSF51726">
    <property type="entry name" value="UROD/MetE-like"/>
    <property type="match status" value="1"/>
</dbReference>
<evidence type="ECO:0000313" key="2">
    <source>
        <dbReference type="EMBL" id="WEG35780.1"/>
    </source>
</evidence>
<dbReference type="Proteomes" id="UP001220478">
    <property type="component" value="Chromosome"/>
</dbReference>
<dbReference type="EMBL" id="CP118868">
    <property type="protein sequence ID" value="WEG35780.1"/>
    <property type="molecule type" value="Genomic_DNA"/>
</dbReference>
<dbReference type="Gene3D" id="3.20.20.210">
    <property type="match status" value="1"/>
</dbReference>
<feature type="domain" description="Uroporphyrinogen decarboxylase (URO-D)" evidence="1">
    <location>
        <begin position="97"/>
        <end position="341"/>
    </location>
</feature>
<sequence length="342" mass="38688">MLTKKERLEKVFRGETPDRMPVSAWRHFTEDEHSGAKRWADKLLEFQAKYDWDFLKLQPRASLFCEVWGQKYDYDNYGKNVVAPCTEHLLDYETLGSDLAKIKRIDNSPVLDEAAEGVSIAVKALPDVPVFQTIFCPGAIFEMFFGALPSGRYRATSRTGGIVEAITRYPEETALAMQNITDTLIAYVKKLKEIGTYGIFYSSAALARDGYLTLPEWEKYVKKYDLQLIEAMKPMKVMLHTCGIHANPERFVAYPIDILHWADSADGNSKLADSAEWIKNIVPAGGCDERLFGQNKAEEIAELSAATLRKMGKRPFVLCPDCSLSVKTTDEEIKAFRNSVER</sequence>
<proteinExistence type="predicted"/>
<organism evidence="2 3">
    <name type="scientific">Amygdalobacter indicium</name>
    <dbReference type="NCBI Taxonomy" id="3029272"/>
    <lineage>
        <taxon>Bacteria</taxon>
        <taxon>Bacillati</taxon>
        <taxon>Bacillota</taxon>
        <taxon>Clostridia</taxon>
        <taxon>Eubacteriales</taxon>
        <taxon>Oscillospiraceae</taxon>
        <taxon>Amygdalobacter</taxon>
    </lineage>
</organism>
<dbReference type="InterPro" id="IPR038071">
    <property type="entry name" value="UROD/MetE-like_sf"/>
</dbReference>
<protein>
    <submittedName>
        <fullName evidence="2">Uroporphyrinogen decarboxylase family protein</fullName>
    </submittedName>
</protein>
<dbReference type="Pfam" id="PF01208">
    <property type="entry name" value="URO-D"/>
    <property type="match status" value="1"/>
</dbReference>
<accession>A0ABY8CAC2</accession>
<dbReference type="InterPro" id="IPR000257">
    <property type="entry name" value="Uroporphyrinogen_deCOase"/>
</dbReference>
<gene>
    <name evidence="2" type="ORF">PYS61_01050</name>
</gene>
<evidence type="ECO:0000259" key="1">
    <source>
        <dbReference type="Pfam" id="PF01208"/>
    </source>
</evidence>
<name>A0ABY8CAC2_9FIRM</name>
<reference evidence="2 3" key="1">
    <citation type="submission" date="2023-02" db="EMBL/GenBank/DDBJ databases">
        <title>Novel Oscillospiraceae bacterial genomes.</title>
        <authorList>
            <person name="Srinivasan S."/>
            <person name="Austin M.N."/>
            <person name="Fiedler T.L."/>
            <person name="Strenk S.M."/>
            <person name="Agnew K.J."/>
            <person name="Nagana Gowda G.A."/>
            <person name="Raftery D."/>
            <person name="Beamer M.A."/>
            <person name="Achilles S.L."/>
            <person name="Wiesenfeld H.C."/>
            <person name="Fredricks D.N."/>
            <person name="Hillier S.L."/>
        </authorList>
    </citation>
    <scope>NUCLEOTIDE SEQUENCE [LARGE SCALE GENOMIC DNA]</scope>
    <source>
        <strain evidence="2 3">CHIC02 1186E3-8</strain>
    </source>
</reference>
<evidence type="ECO:0000313" key="3">
    <source>
        <dbReference type="Proteomes" id="UP001220478"/>
    </source>
</evidence>
<dbReference type="RefSeq" id="WP_315571882.1">
    <property type="nucleotide sequence ID" value="NZ_CP118868.1"/>
</dbReference>
<keyword evidence="3" id="KW-1185">Reference proteome</keyword>